<name>A0A0F9W1K3_9ZZZZ</name>
<dbReference type="EMBL" id="LAZR01000373">
    <property type="protein sequence ID" value="KKN71933.1"/>
    <property type="molecule type" value="Genomic_DNA"/>
</dbReference>
<evidence type="ECO:0000313" key="1">
    <source>
        <dbReference type="EMBL" id="KKN71933.1"/>
    </source>
</evidence>
<proteinExistence type="predicted"/>
<protein>
    <submittedName>
        <fullName evidence="1">Uncharacterized protein</fullName>
    </submittedName>
</protein>
<dbReference type="AlphaFoldDB" id="A0A0F9W1K3"/>
<accession>A0A0F9W1K3</accession>
<gene>
    <name evidence="1" type="ORF">LCGC14_0415790</name>
</gene>
<reference evidence="1" key="1">
    <citation type="journal article" date="2015" name="Nature">
        <title>Complex archaea that bridge the gap between prokaryotes and eukaryotes.</title>
        <authorList>
            <person name="Spang A."/>
            <person name="Saw J.H."/>
            <person name="Jorgensen S.L."/>
            <person name="Zaremba-Niedzwiedzka K."/>
            <person name="Martijn J."/>
            <person name="Lind A.E."/>
            <person name="van Eijk R."/>
            <person name="Schleper C."/>
            <person name="Guy L."/>
            <person name="Ettema T.J."/>
        </authorList>
    </citation>
    <scope>NUCLEOTIDE SEQUENCE</scope>
</reference>
<comment type="caution">
    <text evidence="1">The sequence shown here is derived from an EMBL/GenBank/DDBJ whole genome shotgun (WGS) entry which is preliminary data.</text>
</comment>
<organism evidence="1">
    <name type="scientific">marine sediment metagenome</name>
    <dbReference type="NCBI Taxonomy" id="412755"/>
    <lineage>
        <taxon>unclassified sequences</taxon>
        <taxon>metagenomes</taxon>
        <taxon>ecological metagenomes</taxon>
    </lineage>
</organism>
<sequence length="202" mass="24086">MRILIWICLPWKSQPSPFDWLIRENEWSDNFKIGIPKWITNCVSGYDRVVNDFGDFDNLKLGMQLHQQVEDKFFEYNKINDGTRDPDLLKRIAGVFAEAELKPPGKKPFPKLVNECVVEKHNGDIFIATCAHWKRWEHDGYEILLYKGSRFFKASKNVDREVLRDNLVIRLFDQHRPGERYNDALKRCEDHFKRVWPDKVLY</sequence>